<organism evidence="1 2">
    <name type="scientific">Meloidogyne incognita</name>
    <name type="common">Southern root-knot nematode worm</name>
    <name type="synonym">Oxyuris incognita</name>
    <dbReference type="NCBI Taxonomy" id="6306"/>
    <lineage>
        <taxon>Eukaryota</taxon>
        <taxon>Metazoa</taxon>
        <taxon>Ecdysozoa</taxon>
        <taxon>Nematoda</taxon>
        <taxon>Chromadorea</taxon>
        <taxon>Rhabditida</taxon>
        <taxon>Tylenchina</taxon>
        <taxon>Tylenchomorpha</taxon>
        <taxon>Tylenchoidea</taxon>
        <taxon>Meloidogynidae</taxon>
        <taxon>Meloidogyninae</taxon>
        <taxon>Meloidogyne</taxon>
        <taxon>Meloidogyne incognita group</taxon>
    </lineage>
</organism>
<dbReference type="Proteomes" id="UP000887563">
    <property type="component" value="Unplaced"/>
</dbReference>
<dbReference type="WBParaSite" id="Minc3s11843g45187">
    <property type="protein sequence ID" value="Minc3s11843g45187"/>
    <property type="gene ID" value="Minc3s11843g45187"/>
</dbReference>
<sequence>MRTERNSSEQLQSTTTLLNQLEFNNRHGRSERLHAFARDHAQEVRWWWWRWWSACSWRQLPVRVRGRLSTSVWQQCAATASWRPVGLHVSC</sequence>
<evidence type="ECO:0000313" key="1">
    <source>
        <dbReference type="Proteomes" id="UP000887563"/>
    </source>
</evidence>
<proteinExistence type="predicted"/>
<protein>
    <submittedName>
        <fullName evidence="2">Uncharacterized protein</fullName>
    </submittedName>
</protein>
<reference evidence="2" key="1">
    <citation type="submission" date="2022-11" db="UniProtKB">
        <authorList>
            <consortium name="WormBaseParasite"/>
        </authorList>
    </citation>
    <scope>IDENTIFICATION</scope>
</reference>
<keyword evidence="1" id="KW-1185">Reference proteome</keyword>
<evidence type="ECO:0000313" key="2">
    <source>
        <dbReference type="WBParaSite" id="Minc3s11843g45187"/>
    </source>
</evidence>
<dbReference type="AlphaFoldDB" id="A0A914NWS1"/>
<name>A0A914NWS1_MELIC</name>
<accession>A0A914NWS1</accession>